<proteinExistence type="predicted"/>
<dbReference type="Proteomes" id="UP000284621">
    <property type="component" value="Unassembled WGS sequence"/>
</dbReference>
<dbReference type="EMBL" id="QSID01000018">
    <property type="protein sequence ID" value="RHC61011.1"/>
    <property type="molecule type" value="Genomic_DNA"/>
</dbReference>
<dbReference type="SUPFAM" id="SSF56784">
    <property type="entry name" value="HAD-like"/>
    <property type="match status" value="1"/>
</dbReference>
<dbReference type="GO" id="GO:0044281">
    <property type="term" value="P:small molecule metabolic process"/>
    <property type="evidence" value="ECO:0007669"/>
    <property type="project" value="UniProtKB-ARBA"/>
</dbReference>
<dbReference type="PRINTS" id="PR00413">
    <property type="entry name" value="HADHALOGNASE"/>
</dbReference>
<evidence type="ECO:0000256" key="4">
    <source>
        <dbReference type="ARBA" id="ARBA00022842"/>
    </source>
</evidence>
<evidence type="ECO:0000313" key="5">
    <source>
        <dbReference type="EMBL" id="RHC61011.1"/>
    </source>
</evidence>
<dbReference type="Gene3D" id="3.40.50.1000">
    <property type="entry name" value="HAD superfamily/HAD-like"/>
    <property type="match status" value="1"/>
</dbReference>
<dbReference type="PANTHER" id="PTHR46470">
    <property type="entry name" value="N-ACYLNEURAMINATE-9-PHOSPHATASE"/>
    <property type="match status" value="1"/>
</dbReference>
<dbReference type="NCBIfam" id="TIGR01549">
    <property type="entry name" value="HAD-SF-IA-v1"/>
    <property type="match status" value="1"/>
</dbReference>
<evidence type="ECO:0000256" key="1">
    <source>
        <dbReference type="ARBA" id="ARBA00001946"/>
    </source>
</evidence>
<organism evidence="5 6">
    <name type="scientific">Anaerobutyricum hallii</name>
    <dbReference type="NCBI Taxonomy" id="39488"/>
    <lineage>
        <taxon>Bacteria</taxon>
        <taxon>Bacillati</taxon>
        <taxon>Bacillota</taxon>
        <taxon>Clostridia</taxon>
        <taxon>Lachnospirales</taxon>
        <taxon>Lachnospiraceae</taxon>
        <taxon>Anaerobutyricum</taxon>
    </lineage>
</organism>
<comment type="cofactor">
    <cofactor evidence="1">
        <name>Mg(2+)</name>
        <dbReference type="ChEBI" id="CHEBI:18420"/>
    </cofactor>
</comment>
<reference evidence="5 6" key="1">
    <citation type="submission" date="2018-08" db="EMBL/GenBank/DDBJ databases">
        <title>A genome reference for cultivated species of the human gut microbiota.</title>
        <authorList>
            <person name="Zou Y."/>
            <person name="Xue W."/>
            <person name="Luo G."/>
        </authorList>
    </citation>
    <scope>NUCLEOTIDE SEQUENCE [LARGE SCALE GENOMIC DNA]</scope>
    <source>
        <strain evidence="5 6">AM34-3LB</strain>
    </source>
</reference>
<sequence>MLNLIFDLDDTLYNLMGPFELAHKELYADKTDADCTELFMQSRVYSDEIMEAEKEGLIPHEDCFYERVKRTYHDVGIEMSREDADIFEQLYRSFQKKITLGNRVEGFLDYCKSNDIFIAILTNGRPEPQYAKVVALGLHKWFDDEHIFISGGIGYQKPDPQAFKYVENAFALNPEETWYVGDTYEADVVGANTAGWHTIWFNHRNRECPEKNRADITVKSIEELKEVIRGQIG</sequence>
<evidence type="ECO:0000256" key="2">
    <source>
        <dbReference type="ARBA" id="ARBA00022723"/>
    </source>
</evidence>
<dbReference type="Pfam" id="PF00702">
    <property type="entry name" value="Hydrolase"/>
    <property type="match status" value="1"/>
</dbReference>
<dbReference type="Gene3D" id="1.10.150.240">
    <property type="entry name" value="Putative phosphatase, domain 2"/>
    <property type="match status" value="1"/>
</dbReference>
<dbReference type="InterPro" id="IPR023198">
    <property type="entry name" value="PGP-like_dom2"/>
</dbReference>
<evidence type="ECO:0000313" key="6">
    <source>
        <dbReference type="Proteomes" id="UP000284621"/>
    </source>
</evidence>
<dbReference type="SFLD" id="SFLDG01129">
    <property type="entry name" value="C1.5:_HAD__Beta-PGM__Phosphata"/>
    <property type="match status" value="1"/>
</dbReference>
<protein>
    <submittedName>
        <fullName evidence="5">HAD family hydrolase</fullName>
    </submittedName>
</protein>
<dbReference type="AlphaFoldDB" id="A0A414B2K8"/>
<dbReference type="GO" id="GO:0046872">
    <property type="term" value="F:metal ion binding"/>
    <property type="evidence" value="ECO:0007669"/>
    <property type="project" value="UniProtKB-KW"/>
</dbReference>
<evidence type="ECO:0000256" key="3">
    <source>
        <dbReference type="ARBA" id="ARBA00022801"/>
    </source>
</evidence>
<keyword evidence="2" id="KW-0479">Metal-binding</keyword>
<gene>
    <name evidence="5" type="ORF">DW833_13515</name>
</gene>
<dbReference type="InterPro" id="IPR051400">
    <property type="entry name" value="HAD-like_hydrolase"/>
</dbReference>
<dbReference type="InterPro" id="IPR036412">
    <property type="entry name" value="HAD-like_sf"/>
</dbReference>
<accession>A0A414B2K8</accession>
<keyword evidence="3 5" id="KW-0378">Hydrolase</keyword>
<name>A0A414B2K8_9FIRM</name>
<dbReference type="SFLD" id="SFLDS00003">
    <property type="entry name" value="Haloacid_Dehalogenase"/>
    <property type="match status" value="1"/>
</dbReference>
<dbReference type="InterPro" id="IPR006439">
    <property type="entry name" value="HAD-SF_hydro_IA"/>
</dbReference>
<dbReference type="InterPro" id="IPR023214">
    <property type="entry name" value="HAD_sf"/>
</dbReference>
<comment type="caution">
    <text evidence="5">The sequence shown here is derived from an EMBL/GenBank/DDBJ whole genome shotgun (WGS) entry which is preliminary data.</text>
</comment>
<keyword evidence="6" id="KW-1185">Reference proteome</keyword>
<dbReference type="PANTHER" id="PTHR46470:SF2">
    <property type="entry name" value="GLYCERALDEHYDE 3-PHOSPHATE PHOSPHATASE"/>
    <property type="match status" value="1"/>
</dbReference>
<keyword evidence="4" id="KW-0460">Magnesium</keyword>
<dbReference type="GO" id="GO:0016791">
    <property type="term" value="F:phosphatase activity"/>
    <property type="evidence" value="ECO:0007669"/>
    <property type="project" value="TreeGrafter"/>
</dbReference>